<evidence type="ECO:0000313" key="2">
    <source>
        <dbReference type="EMBL" id="MDQ0368484.1"/>
    </source>
</evidence>
<proteinExistence type="predicted"/>
<organism evidence="2 3">
    <name type="scientific">Catenuloplanes indicus</name>
    <dbReference type="NCBI Taxonomy" id="137267"/>
    <lineage>
        <taxon>Bacteria</taxon>
        <taxon>Bacillati</taxon>
        <taxon>Actinomycetota</taxon>
        <taxon>Actinomycetes</taxon>
        <taxon>Micromonosporales</taxon>
        <taxon>Micromonosporaceae</taxon>
        <taxon>Catenuloplanes</taxon>
    </lineage>
</organism>
<evidence type="ECO:0000259" key="1">
    <source>
        <dbReference type="SMART" id="SM00849"/>
    </source>
</evidence>
<dbReference type="Proteomes" id="UP001240236">
    <property type="component" value="Unassembled WGS sequence"/>
</dbReference>
<dbReference type="EMBL" id="JAUSUZ010000001">
    <property type="protein sequence ID" value="MDQ0368484.1"/>
    <property type="molecule type" value="Genomic_DNA"/>
</dbReference>
<dbReference type="InterPro" id="IPR001279">
    <property type="entry name" value="Metallo-B-lactamas"/>
</dbReference>
<accession>A0AAE3W2X0</accession>
<dbReference type="SUPFAM" id="SSF56281">
    <property type="entry name" value="Metallo-hydrolase/oxidoreductase"/>
    <property type="match status" value="1"/>
</dbReference>
<name>A0AAE3W2X0_9ACTN</name>
<evidence type="ECO:0000313" key="3">
    <source>
        <dbReference type="Proteomes" id="UP001240236"/>
    </source>
</evidence>
<dbReference type="PANTHER" id="PTHR43546">
    <property type="entry name" value="UPF0173 METAL-DEPENDENT HYDROLASE MJ1163-RELATED"/>
    <property type="match status" value="1"/>
</dbReference>
<dbReference type="InterPro" id="IPR036866">
    <property type="entry name" value="RibonucZ/Hydroxyglut_hydro"/>
</dbReference>
<reference evidence="2 3" key="1">
    <citation type="submission" date="2023-07" db="EMBL/GenBank/DDBJ databases">
        <title>Sequencing the genomes of 1000 actinobacteria strains.</title>
        <authorList>
            <person name="Klenk H.-P."/>
        </authorList>
    </citation>
    <scope>NUCLEOTIDE SEQUENCE [LARGE SCALE GENOMIC DNA]</scope>
    <source>
        <strain evidence="2 3">DSM 44709</strain>
    </source>
</reference>
<sequence>MRITKFTHACVRLERDGAVLVIDPGAFSERAALDGADAILITHEHIDHAEPERIAAVVKERGVPVFAHPGVAAALTDLTGVITTVQPGESIEVAGFAVSAHGGAHQIIHPDIPRVPNLAWLVEADGTNVYHPGDSFAIPAAEVDTLFLPISGPWMRMAEAVDFGREVNPRRAFALHEALLSEIGLTVVNRNLNLLLDFEYARLEPGTTVS</sequence>
<protein>
    <submittedName>
        <fullName evidence="2">L-ascorbate metabolism protein UlaG (Beta-lactamase superfamily)</fullName>
    </submittedName>
</protein>
<keyword evidence="3" id="KW-1185">Reference proteome</keyword>
<dbReference type="Pfam" id="PF13483">
    <property type="entry name" value="Lactamase_B_3"/>
    <property type="match status" value="1"/>
</dbReference>
<comment type="caution">
    <text evidence="2">The sequence shown here is derived from an EMBL/GenBank/DDBJ whole genome shotgun (WGS) entry which is preliminary data.</text>
</comment>
<feature type="domain" description="Metallo-beta-lactamase" evidence="1">
    <location>
        <begin position="7"/>
        <end position="176"/>
    </location>
</feature>
<dbReference type="InterPro" id="IPR050114">
    <property type="entry name" value="UPF0173_UPF0282_UlaG_hydrolase"/>
</dbReference>
<dbReference type="AlphaFoldDB" id="A0AAE3W2X0"/>
<dbReference type="PANTHER" id="PTHR43546:SF3">
    <property type="entry name" value="UPF0173 METAL-DEPENDENT HYDROLASE MJ1163"/>
    <property type="match status" value="1"/>
</dbReference>
<dbReference type="RefSeq" id="WP_307243065.1">
    <property type="nucleotide sequence ID" value="NZ_JAUSUZ010000001.1"/>
</dbReference>
<gene>
    <name evidence="2" type="ORF">J2S42_005153</name>
</gene>
<dbReference type="SMART" id="SM00849">
    <property type="entry name" value="Lactamase_B"/>
    <property type="match status" value="1"/>
</dbReference>
<dbReference type="Gene3D" id="3.60.15.10">
    <property type="entry name" value="Ribonuclease Z/Hydroxyacylglutathione hydrolase-like"/>
    <property type="match status" value="1"/>
</dbReference>